<dbReference type="EMBL" id="JAARQN010000013">
    <property type="protein sequence ID" value="MBC1458645.1"/>
    <property type="molecule type" value="Genomic_DNA"/>
</dbReference>
<sequence length="349" mass="40212">MKIEMSDLAYNKPDIQLPFSTKGSLWACEFAYYIYQDGHIIKKEWYEELTQDSRIRFQPIYSGTYQIRLFIRKKGTLLYNELSTKLHLDLSNGKTMEANFPNEAVFYSDVPVKYLFQPAKTKSDHLIISFSGLYSTEFKGGAPVYNHIRTLAPVDAHKLFILDSYQDQFCYYVGFGGSQDFERSVVSLITTIANRHDISPQNIIATGSSKGGAASLYYSMKYHYGKAIIGAPQVYIANYLQRRANSESMKERFNRILGEDSQYGMQFWNGLILNQVNVNATFPELHFHVGKGDFHYAEHLQPLFKKLDQKEVPYTLDLADYEEHGDTGLYFTPFLLKKVTELVQEKNEV</sequence>
<organism evidence="1 2">
    <name type="scientific">Listeria newyorkensis</name>
    <dbReference type="NCBI Taxonomy" id="1497681"/>
    <lineage>
        <taxon>Bacteria</taxon>
        <taxon>Bacillati</taxon>
        <taxon>Bacillota</taxon>
        <taxon>Bacilli</taxon>
        <taxon>Bacillales</taxon>
        <taxon>Listeriaceae</taxon>
        <taxon>Listeria</taxon>
    </lineage>
</organism>
<dbReference type="Proteomes" id="UP000569903">
    <property type="component" value="Unassembled WGS sequence"/>
</dbReference>
<evidence type="ECO:0000313" key="1">
    <source>
        <dbReference type="EMBL" id="MBC1458645.1"/>
    </source>
</evidence>
<dbReference type="Gene3D" id="3.40.50.1820">
    <property type="entry name" value="alpha/beta hydrolase"/>
    <property type="match status" value="1"/>
</dbReference>
<name>A0A841YZ97_9LIST</name>
<accession>A0A841YZ97</accession>
<reference evidence="1 2" key="1">
    <citation type="submission" date="2020-03" db="EMBL/GenBank/DDBJ databases">
        <title>Soil Listeria distribution.</title>
        <authorList>
            <person name="Liao J."/>
            <person name="Wiedmann M."/>
        </authorList>
    </citation>
    <scope>NUCLEOTIDE SEQUENCE [LARGE SCALE GENOMIC DNA]</scope>
    <source>
        <strain evidence="1 2">FSL L7-1614</strain>
    </source>
</reference>
<dbReference type="AlphaFoldDB" id="A0A841YZ97"/>
<dbReference type="SUPFAM" id="SSF53474">
    <property type="entry name" value="alpha/beta-Hydrolases"/>
    <property type="match status" value="1"/>
</dbReference>
<dbReference type="RefSeq" id="WP_185389767.1">
    <property type="nucleotide sequence ID" value="NZ_JAARQN010000013.1"/>
</dbReference>
<gene>
    <name evidence="1" type="ORF">HB850_12850</name>
</gene>
<evidence type="ECO:0000313" key="2">
    <source>
        <dbReference type="Proteomes" id="UP000569903"/>
    </source>
</evidence>
<comment type="caution">
    <text evidence="1">The sequence shown here is derived from an EMBL/GenBank/DDBJ whole genome shotgun (WGS) entry which is preliminary data.</text>
</comment>
<evidence type="ECO:0008006" key="3">
    <source>
        <dbReference type="Google" id="ProtNLM"/>
    </source>
</evidence>
<proteinExistence type="predicted"/>
<dbReference type="InterPro" id="IPR029058">
    <property type="entry name" value="AB_hydrolase_fold"/>
</dbReference>
<protein>
    <recommendedName>
        <fullName evidence="3">Two component regulator three Y domain-containing protein</fullName>
    </recommendedName>
</protein>